<dbReference type="RefSeq" id="WP_108027668.1">
    <property type="nucleotide sequence ID" value="NZ_QAYC01000010.1"/>
</dbReference>
<keyword evidence="2" id="KW-1185">Reference proteome</keyword>
<protein>
    <submittedName>
        <fullName evidence="1">Uncharacterized protein</fullName>
    </submittedName>
</protein>
<gene>
    <name evidence="1" type="ORF">C8N38_1106</name>
</gene>
<organism evidence="1 2">
    <name type="scientific">Rhodovulum kholense</name>
    <dbReference type="NCBI Taxonomy" id="453584"/>
    <lineage>
        <taxon>Bacteria</taxon>
        <taxon>Pseudomonadati</taxon>
        <taxon>Pseudomonadota</taxon>
        <taxon>Alphaproteobacteria</taxon>
        <taxon>Rhodobacterales</taxon>
        <taxon>Paracoccaceae</taxon>
        <taxon>Rhodovulum</taxon>
    </lineage>
</organism>
<accession>A0A8E3APS1</accession>
<comment type="caution">
    <text evidence="1">The sequence shown here is derived from an EMBL/GenBank/DDBJ whole genome shotgun (WGS) entry which is preliminary data.</text>
</comment>
<proteinExistence type="predicted"/>
<sequence>MAFDDEGLSADRQAIRTRLGDAAASFAELEDAARRLGEVFLDALDGSGEAAFASWLVAERENAAVIRAEVLEPPARHPDTPRGAVQN</sequence>
<dbReference type="EMBL" id="QAYC01000010">
    <property type="protein sequence ID" value="PTW47039.1"/>
    <property type="molecule type" value="Genomic_DNA"/>
</dbReference>
<name>A0A8E3APS1_9RHOB</name>
<evidence type="ECO:0000313" key="1">
    <source>
        <dbReference type="EMBL" id="PTW47039.1"/>
    </source>
</evidence>
<dbReference type="Proteomes" id="UP000244037">
    <property type="component" value="Unassembled WGS sequence"/>
</dbReference>
<evidence type="ECO:0000313" key="2">
    <source>
        <dbReference type="Proteomes" id="UP000244037"/>
    </source>
</evidence>
<dbReference type="AlphaFoldDB" id="A0A8E3APS1"/>
<reference evidence="1 2" key="1">
    <citation type="submission" date="2018-04" db="EMBL/GenBank/DDBJ databases">
        <title>Genomic Encyclopedia of Archaeal and Bacterial Type Strains, Phase II (KMG-II): from individual species to whole genera.</title>
        <authorList>
            <person name="Goeker M."/>
        </authorList>
    </citation>
    <scope>NUCLEOTIDE SEQUENCE [LARGE SCALE GENOMIC DNA]</scope>
    <source>
        <strain evidence="1 2">DSM 19783</strain>
    </source>
</reference>